<dbReference type="GeneID" id="111359725"/>
<dbReference type="AlphaFoldDB" id="A0A9J7ELZ7"/>
<feature type="region of interest" description="Disordered" evidence="1">
    <location>
        <begin position="158"/>
        <end position="184"/>
    </location>
</feature>
<accession>A0A9J7ELZ7</accession>
<evidence type="ECO:0000256" key="1">
    <source>
        <dbReference type="SAM" id="MobiDB-lite"/>
    </source>
</evidence>
<feature type="region of interest" description="Disordered" evidence="1">
    <location>
        <begin position="204"/>
        <end position="268"/>
    </location>
</feature>
<feature type="compositionally biased region" description="Low complexity" evidence="1">
    <location>
        <begin position="224"/>
        <end position="260"/>
    </location>
</feature>
<protein>
    <submittedName>
        <fullName evidence="3">Uncharacterized protein LOC111359725</fullName>
    </submittedName>
</protein>
<dbReference type="Proteomes" id="UP000301870">
    <property type="component" value="Chromosome 29"/>
</dbReference>
<sequence length="268" mass="29119">MAQEQPGARRFVRFVVGVGRRGGRRGRRHVGRRAAALRRARHARTRPRRLLRRHRRQGFQDSSSTPGGSVAYCCRSGLLSAAYSLLHICEALLSTANHLQGEQKTVWVRGRRGDAFGGKCRGRRGRRVGRRARRARTVLARAPPRRLVLRRVLAVQRRGGRAPAPIPHRLAASTPTTSGHVAPGGKLTKWVAAERVAWVAPQRPAAERVGAQPGAGPRAGRGGAQRARVAQPGGAGAAAAERAGRSSSSPPAPAQRLLCRWTRRRTRA</sequence>
<organism evidence="2 3">
    <name type="scientific">Spodoptera litura</name>
    <name type="common">Asian cotton leafworm</name>
    <dbReference type="NCBI Taxonomy" id="69820"/>
    <lineage>
        <taxon>Eukaryota</taxon>
        <taxon>Metazoa</taxon>
        <taxon>Ecdysozoa</taxon>
        <taxon>Arthropoda</taxon>
        <taxon>Hexapoda</taxon>
        <taxon>Insecta</taxon>
        <taxon>Pterygota</taxon>
        <taxon>Neoptera</taxon>
        <taxon>Endopterygota</taxon>
        <taxon>Lepidoptera</taxon>
        <taxon>Glossata</taxon>
        <taxon>Ditrysia</taxon>
        <taxon>Noctuoidea</taxon>
        <taxon>Noctuidae</taxon>
        <taxon>Amphipyrinae</taxon>
        <taxon>Spodoptera</taxon>
    </lineage>
</organism>
<proteinExistence type="predicted"/>
<feature type="compositionally biased region" description="Basic residues" evidence="1">
    <location>
        <begin position="38"/>
        <end position="57"/>
    </location>
</feature>
<keyword evidence="2" id="KW-1185">Reference proteome</keyword>
<evidence type="ECO:0000313" key="3">
    <source>
        <dbReference type="RefSeq" id="XP_022831111.1"/>
    </source>
</evidence>
<gene>
    <name evidence="3" type="primary">LOC111359725</name>
</gene>
<dbReference type="OrthoDB" id="7486457at2759"/>
<feature type="region of interest" description="Disordered" evidence="1">
    <location>
        <begin position="38"/>
        <end position="67"/>
    </location>
</feature>
<dbReference type="RefSeq" id="XP_022831111.1">
    <property type="nucleotide sequence ID" value="XM_022975343.1"/>
</dbReference>
<reference evidence="3" key="1">
    <citation type="submission" date="2025-08" db="UniProtKB">
        <authorList>
            <consortium name="RefSeq"/>
        </authorList>
    </citation>
    <scope>IDENTIFICATION</scope>
    <source>
        <strain evidence="3">Ishihara</strain>
        <tissue evidence="3">Whole body</tissue>
    </source>
</reference>
<name>A0A9J7ELZ7_SPOLT</name>
<evidence type="ECO:0000313" key="2">
    <source>
        <dbReference type="Proteomes" id="UP000301870"/>
    </source>
</evidence>
<dbReference type="KEGG" id="sliu:111359725"/>